<keyword evidence="3" id="KW-0378">Hydrolase</keyword>
<dbReference type="GO" id="GO:0009089">
    <property type="term" value="P:lysine biosynthetic process via diaminopimelate"/>
    <property type="evidence" value="ECO:0007669"/>
    <property type="project" value="TreeGrafter"/>
</dbReference>
<dbReference type="InterPro" id="IPR051458">
    <property type="entry name" value="Cyt/Met_Dipeptidase"/>
</dbReference>
<dbReference type="Pfam" id="PF07687">
    <property type="entry name" value="M20_dimer"/>
    <property type="match status" value="1"/>
</dbReference>
<dbReference type="GO" id="GO:0046872">
    <property type="term" value="F:metal ion binding"/>
    <property type="evidence" value="ECO:0007669"/>
    <property type="project" value="UniProtKB-KW"/>
</dbReference>
<sequence>MMSNNMREQLKHAVHDQANQSLELLDHYLNLPSVSAQHRAIPETVAFVSDLLTGIGAEVKVLDDLGGNPVIYGFLPAGDGGNTAKTLLFYDHYDVQPPDPLDEWDSEPFEATLKEGILYARGTADNKGTLMQRIAAIKALEETSGLPCNVKFLIEGEEEIGSPSLPVYLKKYAELFQSDACIWEFGSTDAKERVQLYAGIKGSAYYEFHAKSAAIDLHSSLAAVVDNPAWRLVQALSSMKNQNNDITVEGFYDEIEAPDEELIKLVRAIPFEEEALRDTYKITRPLITAARGEVAQDALMLAPTFTICGMVSGYTGEGAKTVLPKEAKVKIDCRMVPGQTGEHLLACFKRHLARRGFSDITVDLIESQRAYRSDIHDPFLNLVKKTAEEAYEHEAIMYPNSAGTGPMYVFNEYLHLPIVSTGVGWVQSKAHAPNESIRMNDYVNGSVHMAYLLTDFAAE</sequence>
<dbReference type="InterPro" id="IPR002933">
    <property type="entry name" value="Peptidase_M20"/>
</dbReference>
<keyword evidence="2" id="KW-0479">Metal-binding</keyword>
<feature type="domain" description="Peptidase M20 dimerisation" evidence="4">
    <location>
        <begin position="200"/>
        <end position="355"/>
    </location>
</feature>
<dbReference type="PANTHER" id="PTHR43270:SF8">
    <property type="entry name" value="DI- AND TRIPEPTIDASE DUG2-RELATED"/>
    <property type="match status" value="1"/>
</dbReference>
<dbReference type="Proteomes" id="UP000326951">
    <property type="component" value="Chromosome"/>
</dbReference>
<dbReference type="SUPFAM" id="SSF53187">
    <property type="entry name" value="Zn-dependent exopeptidases"/>
    <property type="match status" value="1"/>
</dbReference>
<evidence type="ECO:0000256" key="3">
    <source>
        <dbReference type="ARBA" id="ARBA00022801"/>
    </source>
</evidence>
<dbReference type="AlphaFoldDB" id="A0A5K7WZH8"/>
<dbReference type="Pfam" id="PF01546">
    <property type="entry name" value="Peptidase_M20"/>
    <property type="match status" value="1"/>
</dbReference>
<gene>
    <name evidence="5" type="ORF">St703_07330</name>
</gene>
<reference evidence="5 6" key="1">
    <citation type="submission" date="2019-09" db="EMBL/GenBank/DDBJ databases">
        <title>Complete genome sequence of Sporolactobacillus terrae 70-3.</title>
        <authorList>
            <person name="Tanaka N."/>
            <person name="Shiwa Y."/>
            <person name="Fujita N."/>
            <person name="Tanasupawat S."/>
        </authorList>
    </citation>
    <scope>NUCLEOTIDE SEQUENCE [LARGE SCALE GENOMIC DNA]</scope>
    <source>
        <strain evidence="5 6">70-3</strain>
    </source>
</reference>
<evidence type="ECO:0000256" key="2">
    <source>
        <dbReference type="ARBA" id="ARBA00022723"/>
    </source>
</evidence>
<dbReference type="NCBIfam" id="NF005034">
    <property type="entry name" value="PRK06446.1"/>
    <property type="match status" value="1"/>
</dbReference>
<protein>
    <submittedName>
        <fullName evidence="5">Acetylornithine deacetylase</fullName>
    </submittedName>
</protein>
<organism evidence="5 6">
    <name type="scientific">Sporolactobacillus terrae</name>
    <dbReference type="NCBI Taxonomy" id="269673"/>
    <lineage>
        <taxon>Bacteria</taxon>
        <taxon>Bacillati</taxon>
        <taxon>Bacillota</taxon>
        <taxon>Bacilli</taxon>
        <taxon>Bacillales</taxon>
        <taxon>Sporolactobacillaceae</taxon>
        <taxon>Sporolactobacillus</taxon>
    </lineage>
</organism>
<dbReference type="Gene3D" id="3.40.630.10">
    <property type="entry name" value="Zn peptidases"/>
    <property type="match status" value="1"/>
</dbReference>
<evidence type="ECO:0000313" key="5">
    <source>
        <dbReference type="EMBL" id="BBN98028.1"/>
    </source>
</evidence>
<dbReference type="GO" id="GO:0006508">
    <property type="term" value="P:proteolysis"/>
    <property type="evidence" value="ECO:0007669"/>
    <property type="project" value="UniProtKB-KW"/>
</dbReference>
<dbReference type="InterPro" id="IPR011650">
    <property type="entry name" value="Peptidase_M20_dimer"/>
</dbReference>
<dbReference type="PANTHER" id="PTHR43270">
    <property type="entry name" value="BETA-ALA-HIS DIPEPTIDASE"/>
    <property type="match status" value="1"/>
</dbReference>
<dbReference type="GO" id="GO:0005829">
    <property type="term" value="C:cytosol"/>
    <property type="evidence" value="ECO:0007669"/>
    <property type="project" value="TreeGrafter"/>
</dbReference>
<dbReference type="EMBL" id="AP021853">
    <property type="protein sequence ID" value="BBN98028.1"/>
    <property type="molecule type" value="Genomic_DNA"/>
</dbReference>
<accession>A0A5K7WZH8</accession>
<evidence type="ECO:0000313" key="6">
    <source>
        <dbReference type="Proteomes" id="UP000326951"/>
    </source>
</evidence>
<dbReference type="Gene3D" id="3.30.70.360">
    <property type="match status" value="1"/>
</dbReference>
<evidence type="ECO:0000259" key="4">
    <source>
        <dbReference type="Pfam" id="PF07687"/>
    </source>
</evidence>
<keyword evidence="1" id="KW-0645">Protease</keyword>
<evidence type="ECO:0000256" key="1">
    <source>
        <dbReference type="ARBA" id="ARBA00022670"/>
    </source>
</evidence>
<proteinExistence type="predicted"/>
<dbReference type="GO" id="GO:0009014">
    <property type="term" value="F:succinyl-diaminopimelate desuccinylase activity"/>
    <property type="evidence" value="ECO:0007669"/>
    <property type="project" value="TreeGrafter"/>
</dbReference>
<dbReference type="GO" id="GO:0008233">
    <property type="term" value="F:peptidase activity"/>
    <property type="evidence" value="ECO:0007669"/>
    <property type="project" value="UniProtKB-KW"/>
</dbReference>
<name>A0A5K7WZH8_9BACL</name>